<evidence type="ECO:0000313" key="2">
    <source>
        <dbReference type="Proteomes" id="UP001434883"/>
    </source>
</evidence>
<dbReference type="PANTHER" id="PTHR10316:SF78">
    <property type="entry name" value="MEMBRANE-ASSOCIATED GUANYLATE KINASE, WW AND PDZ DOMAIN-CONTAINING PROTEIN 2 ISOFORM X1"/>
    <property type="match status" value="1"/>
</dbReference>
<reference evidence="1 2" key="1">
    <citation type="submission" date="2021-06" db="EMBL/GenBank/DDBJ databases">
        <authorList>
            <person name="Palmer J.M."/>
        </authorList>
    </citation>
    <scope>NUCLEOTIDE SEQUENCE [LARGE SCALE GENOMIC DNA]</scope>
    <source>
        <strain evidence="1 2">XC_2019</strain>
        <tissue evidence="1">Muscle</tissue>
    </source>
</reference>
<dbReference type="PANTHER" id="PTHR10316">
    <property type="entry name" value="MEMBRANE ASSOCIATED GUANYLATE KINASE-RELATED"/>
    <property type="match status" value="1"/>
</dbReference>
<comment type="caution">
    <text evidence="1">The sequence shown here is derived from an EMBL/GenBank/DDBJ whole genome shotgun (WGS) entry which is preliminary data.</text>
</comment>
<dbReference type="EMBL" id="JAHRIN010035223">
    <property type="protein sequence ID" value="MEQ2203950.1"/>
    <property type="molecule type" value="Genomic_DNA"/>
</dbReference>
<feature type="non-terminal residue" evidence="1">
    <location>
        <position position="1"/>
    </location>
</feature>
<sequence length="66" mass="7434">GVVDKDLRHYLNLRFSKGSVDHDHQQIIRDNLYLRTVPCKSSPLPSSTLVLNTVSLLSETTSLILQ</sequence>
<dbReference type="Proteomes" id="UP001434883">
    <property type="component" value="Unassembled WGS sequence"/>
</dbReference>
<proteinExistence type="predicted"/>
<evidence type="ECO:0000313" key="1">
    <source>
        <dbReference type="EMBL" id="MEQ2203950.1"/>
    </source>
</evidence>
<organism evidence="1 2">
    <name type="scientific">Xenoophorus captivus</name>
    <dbReference type="NCBI Taxonomy" id="1517983"/>
    <lineage>
        <taxon>Eukaryota</taxon>
        <taxon>Metazoa</taxon>
        <taxon>Chordata</taxon>
        <taxon>Craniata</taxon>
        <taxon>Vertebrata</taxon>
        <taxon>Euteleostomi</taxon>
        <taxon>Actinopterygii</taxon>
        <taxon>Neopterygii</taxon>
        <taxon>Teleostei</taxon>
        <taxon>Neoteleostei</taxon>
        <taxon>Acanthomorphata</taxon>
        <taxon>Ovalentaria</taxon>
        <taxon>Atherinomorphae</taxon>
        <taxon>Cyprinodontiformes</taxon>
        <taxon>Goodeidae</taxon>
        <taxon>Xenoophorus</taxon>
    </lineage>
</organism>
<keyword evidence="1" id="KW-0418">Kinase</keyword>
<dbReference type="GO" id="GO:0016301">
    <property type="term" value="F:kinase activity"/>
    <property type="evidence" value="ECO:0007669"/>
    <property type="project" value="UniProtKB-KW"/>
</dbReference>
<keyword evidence="2" id="KW-1185">Reference proteome</keyword>
<keyword evidence="1" id="KW-0808">Transferase</keyword>
<accession>A0ABV0R759</accession>
<name>A0ABV0R759_9TELE</name>
<gene>
    <name evidence="1" type="primary">MAGI2_1</name>
    <name evidence="1" type="ORF">XENOCAPTIV_005657</name>
</gene>
<feature type="non-terminal residue" evidence="1">
    <location>
        <position position="66"/>
    </location>
</feature>
<protein>
    <submittedName>
        <fullName evidence="1">Membrane-associated guanylate kinase, WW and PDZ domain-containing protein 2</fullName>
    </submittedName>
</protein>